<dbReference type="GO" id="GO:0010181">
    <property type="term" value="F:FMN binding"/>
    <property type="evidence" value="ECO:0007669"/>
    <property type="project" value="InterPro"/>
</dbReference>
<feature type="transmembrane region" description="Helical" evidence="4">
    <location>
        <begin position="122"/>
        <end position="143"/>
    </location>
</feature>
<dbReference type="InterPro" id="IPR008254">
    <property type="entry name" value="Flavodoxin/NO_synth"/>
</dbReference>
<dbReference type="AlphaFoldDB" id="A0A844B6T1"/>
<gene>
    <name evidence="7" type="ORF">GH815_10165</name>
</gene>
<name>A0A844B6T1_9RHOB</name>
<keyword evidence="7" id="KW-0808">Transferase</keyword>
<evidence type="ECO:0000259" key="5">
    <source>
        <dbReference type="PROSITE" id="PS50902"/>
    </source>
</evidence>
<evidence type="ECO:0000259" key="6">
    <source>
        <dbReference type="PROSITE" id="PS51384"/>
    </source>
</evidence>
<dbReference type="InterPro" id="IPR005625">
    <property type="entry name" value="PepSY-ass_TM"/>
</dbReference>
<dbReference type="SUPFAM" id="SSF52343">
    <property type="entry name" value="Ferredoxin reductase-like, C-terminal NADP-linked domain"/>
    <property type="match status" value="1"/>
</dbReference>
<evidence type="ECO:0000313" key="8">
    <source>
        <dbReference type="Proteomes" id="UP000466730"/>
    </source>
</evidence>
<comment type="caution">
    <text evidence="7">The sequence shown here is derived from an EMBL/GenBank/DDBJ whole genome shotgun (WGS) entry which is preliminary data.</text>
</comment>
<evidence type="ECO:0000256" key="3">
    <source>
        <dbReference type="ARBA" id="ARBA00023797"/>
    </source>
</evidence>
<dbReference type="InterPro" id="IPR001433">
    <property type="entry name" value="OxRdtase_FAD/NAD-bd"/>
</dbReference>
<dbReference type="Pfam" id="PF00175">
    <property type="entry name" value="NAD_binding_1"/>
    <property type="match status" value="1"/>
</dbReference>
<dbReference type="PANTHER" id="PTHR19384">
    <property type="entry name" value="NITRIC OXIDE SYNTHASE-RELATED"/>
    <property type="match status" value="1"/>
</dbReference>
<feature type="domain" description="Flavodoxin-like" evidence="5">
    <location>
        <begin position="333"/>
        <end position="469"/>
    </location>
</feature>
<dbReference type="Pfam" id="PF03929">
    <property type="entry name" value="PepSY_TM"/>
    <property type="match status" value="1"/>
</dbReference>
<dbReference type="InterPro" id="IPR039261">
    <property type="entry name" value="FNR_nucleotide-bd"/>
</dbReference>
<dbReference type="OrthoDB" id="9816402at2"/>
<dbReference type="GO" id="GO:0005829">
    <property type="term" value="C:cytosol"/>
    <property type="evidence" value="ECO:0007669"/>
    <property type="project" value="TreeGrafter"/>
</dbReference>
<sequence>MIRSFHRWPGLLALALVTLLALSGAALSVFPAGERIAAPQAEAGLTVAALAERIQEVHPGVEQIRRSPSGRITAYWFDQGAPGAAVIEPATGQDVASADPNQLERWLTKLHRSLFLGDGGRIAMAAGAAAMLVLSLSGAALVARRMGGWRHWFAPLRGSLPGRLHVEIARIAVFGLILSSTTALWMTASTFGLLPDGGAMPAVPAEVSGETGIALDHMATLRQTPVAELRELSFPYPGDATDVFTLKTDRGTGYLDQGTGALLAWADLRGWERVSETIYMLHTGQGAATLGLVLGAMALGLPAMGATGVLVWLAGRRGRPRIRGNQPAGRAETILLVGSEGGSSWGFAATLHAALTQAGQSVHVGPMSGFAPDRYARAERIIVLAATYGDGAAPTSAKGFLDRLSALDDAPDIPLAVLGFGDRSFPAYCAFAKAVAAAAQAKGWPELMPLDTIDRQSPQDFARWGSMLGEALGIPLELSHQPVLPTTETLTLVSRRDYGADVQAPTAILRFALPRVSLWQRLTGAGFARFDAGDLIGILPEGSALPRLYSLASGRRDGFVEIVVKKHPGGLCSGQLTALEPGDTATAFLRRNPGFRPGRGRAPLILIGAGTGIGPLAGFVRDNARHRPIHLFFGMRHPDSDFFYGEEMPAWQEERRLTRLVTAVSRGARPHYVQDALRGDATEVARLIRGGARVMVCGGRDMAAGVADALAEVLAPVGLTPAVLKAEGRYVEDIY</sequence>
<keyword evidence="4" id="KW-0472">Membrane</keyword>
<keyword evidence="4" id="KW-0812">Transmembrane</keyword>
<evidence type="ECO:0000256" key="2">
    <source>
        <dbReference type="ARBA" id="ARBA00022643"/>
    </source>
</evidence>
<dbReference type="InterPro" id="IPR017938">
    <property type="entry name" value="Riboflavin_synthase-like_b-brl"/>
</dbReference>
<keyword evidence="2" id="KW-0288">FMN</keyword>
<dbReference type="Proteomes" id="UP000466730">
    <property type="component" value="Unassembled WGS sequence"/>
</dbReference>
<protein>
    <recommendedName>
        <fullName evidence="3">NADPH--hemoprotein reductase</fullName>
        <ecNumber evidence="3">1.6.2.4</ecNumber>
    </recommendedName>
</protein>
<dbReference type="EMBL" id="WJPO01000014">
    <property type="protein sequence ID" value="MRH21360.1"/>
    <property type="molecule type" value="Genomic_DNA"/>
</dbReference>
<dbReference type="EC" id="1.6.2.4" evidence="3"/>
<dbReference type="RefSeq" id="WP_153748666.1">
    <property type="nucleotide sequence ID" value="NZ_BAAADI010000001.1"/>
</dbReference>
<dbReference type="SUPFAM" id="SSF63380">
    <property type="entry name" value="Riboflavin synthase domain-like"/>
    <property type="match status" value="1"/>
</dbReference>
<accession>A0A844B6T1</accession>
<keyword evidence="4" id="KW-1133">Transmembrane helix</keyword>
<dbReference type="InterPro" id="IPR001709">
    <property type="entry name" value="Flavoprot_Pyr_Nucl_cyt_Rdtase"/>
</dbReference>
<proteinExistence type="predicted"/>
<dbReference type="SUPFAM" id="SSF52218">
    <property type="entry name" value="Flavoproteins"/>
    <property type="match status" value="1"/>
</dbReference>
<organism evidence="7 8">
    <name type="scientific">Rhodovulum strictum</name>
    <dbReference type="NCBI Taxonomy" id="58314"/>
    <lineage>
        <taxon>Bacteria</taxon>
        <taxon>Pseudomonadati</taxon>
        <taxon>Pseudomonadota</taxon>
        <taxon>Alphaproteobacteria</taxon>
        <taxon>Rhodobacterales</taxon>
        <taxon>Paracoccaceae</taxon>
        <taxon>Rhodovulum</taxon>
    </lineage>
</organism>
<evidence type="ECO:0000256" key="4">
    <source>
        <dbReference type="SAM" id="Phobius"/>
    </source>
</evidence>
<dbReference type="PROSITE" id="PS50902">
    <property type="entry name" value="FLAVODOXIN_LIKE"/>
    <property type="match status" value="1"/>
</dbReference>
<dbReference type="Gene3D" id="3.40.50.80">
    <property type="entry name" value="Nucleotide-binding domain of ferredoxin-NADP reductase (FNR) module"/>
    <property type="match status" value="1"/>
</dbReference>
<feature type="domain" description="FAD-binding FR-type" evidence="6">
    <location>
        <begin position="485"/>
        <end position="598"/>
    </location>
</feature>
<reference evidence="7 8" key="1">
    <citation type="submission" date="2019-11" db="EMBL/GenBank/DDBJ databases">
        <title>Draft Whole-Genome sequence of the marine photosynthetic bacterium Rhodovulum strictum DSM 11289.</title>
        <authorList>
            <person name="Kyndt J.A."/>
            <person name="Meyer T.E."/>
        </authorList>
    </citation>
    <scope>NUCLEOTIDE SEQUENCE [LARGE SCALE GENOMIC DNA]</scope>
    <source>
        <strain evidence="7 8">DSM 11289</strain>
    </source>
</reference>
<keyword evidence="1" id="KW-0285">Flavoprotein</keyword>
<dbReference type="GO" id="GO:0004783">
    <property type="term" value="F:sulfite reductase (NADPH) activity"/>
    <property type="evidence" value="ECO:0007669"/>
    <property type="project" value="TreeGrafter"/>
</dbReference>
<dbReference type="PROSITE" id="PS51384">
    <property type="entry name" value="FAD_FR"/>
    <property type="match status" value="1"/>
</dbReference>
<dbReference type="InterPro" id="IPR029039">
    <property type="entry name" value="Flavoprotein-like_sf"/>
</dbReference>
<dbReference type="Pfam" id="PF00258">
    <property type="entry name" value="Flavodoxin_1"/>
    <property type="match status" value="1"/>
</dbReference>
<dbReference type="GO" id="GO:0050660">
    <property type="term" value="F:flavin adenine dinucleotide binding"/>
    <property type="evidence" value="ECO:0007669"/>
    <property type="project" value="TreeGrafter"/>
</dbReference>
<dbReference type="GO" id="GO:0016740">
    <property type="term" value="F:transferase activity"/>
    <property type="evidence" value="ECO:0007669"/>
    <property type="project" value="UniProtKB-KW"/>
</dbReference>
<dbReference type="PANTHER" id="PTHR19384:SF17">
    <property type="entry name" value="NADPH--CYTOCHROME P450 REDUCTASE"/>
    <property type="match status" value="1"/>
</dbReference>
<dbReference type="Gene3D" id="3.40.50.360">
    <property type="match status" value="1"/>
</dbReference>
<evidence type="ECO:0000313" key="7">
    <source>
        <dbReference type="EMBL" id="MRH21360.1"/>
    </source>
</evidence>
<feature type="transmembrane region" description="Helical" evidence="4">
    <location>
        <begin position="290"/>
        <end position="313"/>
    </location>
</feature>
<dbReference type="CDD" id="cd06201">
    <property type="entry name" value="SiR_like2"/>
    <property type="match status" value="1"/>
</dbReference>
<dbReference type="PRINTS" id="PR00371">
    <property type="entry name" value="FPNCR"/>
</dbReference>
<dbReference type="InterPro" id="IPR017927">
    <property type="entry name" value="FAD-bd_FR_type"/>
</dbReference>
<keyword evidence="8" id="KW-1185">Reference proteome</keyword>
<feature type="transmembrane region" description="Helical" evidence="4">
    <location>
        <begin position="164"/>
        <end position="186"/>
    </location>
</feature>
<dbReference type="Gene3D" id="2.40.30.10">
    <property type="entry name" value="Translation factors"/>
    <property type="match status" value="1"/>
</dbReference>
<evidence type="ECO:0000256" key="1">
    <source>
        <dbReference type="ARBA" id="ARBA00022630"/>
    </source>
</evidence>